<comment type="subcellular location">
    <subcellularLocation>
        <location evidence="1">Membrane</location>
        <topology evidence="1">Multi-pass membrane protein</topology>
    </subcellularLocation>
</comment>
<dbReference type="AlphaFoldDB" id="F0ZXX3"/>
<feature type="transmembrane region" description="Helical" evidence="5">
    <location>
        <begin position="15"/>
        <end position="36"/>
    </location>
</feature>
<dbReference type="Proteomes" id="UP000001064">
    <property type="component" value="Unassembled WGS sequence"/>
</dbReference>
<dbReference type="RefSeq" id="XP_003292261.1">
    <property type="nucleotide sequence ID" value="XM_003292213.1"/>
</dbReference>
<feature type="transmembrane region" description="Helical" evidence="5">
    <location>
        <begin position="157"/>
        <end position="180"/>
    </location>
</feature>
<dbReference type="FunCoup" id="F0ZXX3">
    <property type="interactions" value="6"/>
</dbReference>
<dbReference type="InterPro" id="IPR006214">
    <property type="entry name" value="Bax_inhibitor_1-related"/>
</dbReference>
<gene>
    <name evidence="6" type="ORF">DICPUDRAFT_92831</name>
</gene>
<keyword evidence="7" id="KW-1185">Reference proteome</keyword>
<evidence type="ECO:0000256" key="2">
    <source>
        <dbReference type="ARBA" id="ARBA00022692"/>
    </source>
</evidence>
<feature type="transmembrane region" description="Helical" evidence="5">
    <location>
        <begin position="224"/>
        <end position="243"/>
    </location>
</feature>
<organism evidence="6 7">
    <name type="scientific">Dictyostelium purpureum</name>
    <name type="common">Slime mold</name>
    <dbReference type="NCBI Taxonomy" id="5786"/>
    <lineage>
        <taxon>Eukaryota</taxon>
        <taxon>Amoebozoa</taxon>
        <taxon>Evosea</taxon>
        <taxon>Eumycetozoa</taxon>
        <taxon>Dictyostelia</taxon>
        <taxon>Dictyosteliales</taxon>
        <taxon>Dictyosteliaceae</taxon>
        <taxon>Dictyostelium</taxon>
    </lineage>
</organism>
<dbReference type="KEGG" id="dpp:DICPUDRAFT_92831"/>
<name>F0ZXX3_DICPU</name>
<dbReference type="Pfam" id="PF01027">
    <property type="entry name" value="Bax1-I"/>
    <property type="match status" value="1"/>
</dbReference>
<dbReference type="GO" id="GO:0016020">
    <property type="term" value="C:membrane"/>
    <property type="evidence" value="ECO:0000318"/>
    <property type="project" value="GO_Central"/>
</dbReference>
<dbReference type="EMBL" id="GL871269">
    <property type="protein sequence ID" value="EGC31201.1"/>
    <property type="molecule type" value="Genomic_DNA"/>
</dbReference>
<evidence type="ECO:0000256" key="5">
    <source>
        <dbReference type="SAM" id="Phobius"/>
    </source>
</evidence>
<feature type="transmembrane region" description="Helical" evidence="5">
    <location>
        <begin position="98"/>
        <end position="119"/>
    </location>
</feature>
<dbReference type="OrthoDB" id="19179at2759"/>
<keyword evidence="2 5" id="KW-0812">Transmembrane</keyword>
<evidence type="ECO:0008006" key="8">
    <source>
        <dbReference type="Google" id="ProtNLM"/>
    </source>
</evidence>
<evidence type="ECO:0000313" key="7">
    <source>
        <dbReference type="Proteomes" id="UP000001064"/>
    </source>
</evidence>
<accession>F0ZXX3</accession>
<evidence type="ECO:0000256" key="1">
    <source>
        <dbReference type="ARBA" id="ARBA00004141"/>
    </source>
</evidence>
<reference evidence="7" key="1">
    <citation type="journal article" date="2011" name="Genome Biol.">
        <title>Comparative genomics of the social amoebae Dictyostelium discoideum and Dictyostelium purpureum.</title>
        <authorList>
            <consortium name="US DOE Joint Genome Institute (JGI-PGF)"/>
            <person name="Sucgang R."/>
            <person name="Kuo A."/>
            <person name="Tian X."/>
            <person name="Salerno W."/>
            <person name="Parikh A."/>
            <person name="Feasley C.L."/>
            <person name="Dalin E."/>
            <person name="Tu H."/>
            <person name="Huang E."/>
            <person name="Barry K."/>
            <person name="Lindquist E."/>
            <person name="Shapiro H."/>
            <person name="Bruce D."/>
            <person name="Schmutz J."/>
            <person name="Salamov A."/>
            <person name="Fey P."/>
            <person name="Gaudet P."/>
            <person name="Anjard C."/>
            <person name="Babu M.M."/>
            <person name="Basu S."/>
            <person name="Bushmanova Y."/>
            <person name="van der Wel H."/>
            <person name="Katoh-Kurasawa M."/>
            <person name="Dinh C."/>
            <person name="Coutinho P.M."/>
            <person name="Saito T."/>
            <person name="Elias M."/>
            <person name="Schaap P."/>
            <person name="Kay R.R."/>
            <person name="Henrissat B."/>
            <person name="Eichinger L."/>
            <person name="Rivero F."/>
            <person name="Putnam N.H."/>
            <person name="West C.M."/>
            <person name="Loomis W.F."/>
            <person name="Chisholm R.L."/>
            <person name="Shaulsky G."/>
            <person name="Strassmann J.E."/>
            <person name="Queller D.C."/>
            <person name="Kuspa A."/>
            <person name="Grigoriev I.V."/>
        </authorList>
    </citation>
    <scope>NUCLEOTIDE SEQUENCE [LARGE SCALE GENOMIC DNA]</scope>
    <source>
        <strain evidence="7">QSDP1</strain>
    </source>
</reference>
<evidence type="ECO:0000256" key="4">
    <source>
        <dbReference type="ARBA" id="ARBA00023136"/>
    </source>
</evidence>
<dbReference type="GO" id="GO:0030968">
    <property type="term" value="P:endoplasmic reticulum unfolded protein response"/>
    <property type="evidence" value="ECO:0000318"/>
    <property type="project" value="GO_Central"/>
</dbReference>
<keyword evidence="3 5" id="KW-1133">Transmembrane helix</keyword>
<feature type="transmembrane region" description="Helical" evidence="5">
    <location>
        <begin position="125"/>
        <end position="145"/>
    </location>
</feature>
<dbReference type="InParanoid" id="F0ZXX3"/>
<dbReference type="GeneID" id="10506019"/>
<dbReference type="eggNOG" id="ENOG502SUGG">
    <property type="taxonomic scope" value="Eukaryota"/>
</dbReference>
<dbReference type="VEuPathDB" id="AmoebaDB:DICPUDRAFT_92831"/>
<feature type="transmembrane region" description="Helical" evidence="5">
    <location>
        <begin position="42"/>
        <end position="61"/>
    </location>
</feature>
<protein>
    <recommendedName>
        <fullName evidence="8">Transmembrane protein</fullName>
    </recommendedName>
</protein>
<keyword evidence="4 5" id="KW-0472">Membrane</keyword>
<evidence type="ECO:0000256" key="3">
    <source>
        <dbReference type="ARBA" id="ARBA00022989"/>
    </source>
</evidence>
<evidence type="ECO:0000313" key="6">
    <source>
        <dbReference type="EMBL" id="EGC31201.1"/>
    </source>
</evidence>
<dbReference type="GO" id="GO:0005262">
    <property type="term" value="F:calcium channel activity"/>
    <property type="evidence" value="ECO:0000318"/>
    <property type="project" value="GO_Central"/>
</dbReference>
<sequence>MERNISLKIFLKNTYLSTSLGFGGSVMSGLIFSRLIEDSSQVGIAPALVGLVGALGSIWLFNGQKAKFETIDAVFESKKENIYEKSIIKITVPQYPPMMIASFIGLCLSNGLIMSPALAITPSVAIAKALLMGGIVTAGSSYFALRMKPDAMQPYQPVLYGSLFGLIGLGLLSIGSHLIFGPNFFTQTVSSIDLYGGLALFTALNALDTQTAIKEFKETGKPDFLRVSMTLVMNAINIFVRLLRIQRENNN</sequence>
<proteinExistence type="predicted"/>
<dbReference type="OMA" id="VAYDTHV"/>